<protein>
    <submittedName>
        <fullName evidence="1">DUF1641 domain-containing protein</fullName>
    </submittedName>
</protein>
<evidence type="ECO:0000313" key="2">
    <source>
        <dbReference type="Proteomes" id="UP000831787"/>
    </source>
</evidence>
<dbReference type="EMBL" id="CP095073">
    <property type="protein sequence ID" value="UOQ43268.1"/>
    <property type="molecule type" value="Genomic_DNA"/>
</dbReference>
<gene>
    <name evidence="1" type="ORF">MUN89_15225</name>
</gene>
<dbReference type="Proteomes" id="UP000831787">
    <property type="component" value="Chromosome"/>
</dbReference>
<accession>A0ABY4EFM5</accession>
<name>A0ABY4EFM5_9BACI</name>
<reference evidence="1 2" key="1">
    <citation type="submission" date="2022-04" db="EMBL/GenBank/DDBJ databases">
        <title>Halobacillus sp. isolated from saltern.</title>
        <authorList>
            <person name="Won M."/>
            <person name="Lee C.-M."/>
            <person name="Woen H.-Y."/>
            <person name="Kwon S.-W."/>
        </authorList>
    </citation>
    <scope>NUCLEOTIDE SEQUENCE [LARGE SCALE GENOMIC DNA]</scope>
    <source>
        <strain evidence="1 2">SSBR10-3</strain>
    </source>
</reference>
<proteinExistence type="predicted"/>
<evidence type="ECO:0000313" key="1">
    <source>
        <dbReference type="EMBL" id="UOQ43268.1"/>
    </source>
</evidence>
<dbReference type="PANTHER" id="PTHR38433">
    <property type="match status" value="1"/>
</dbReference>
<dbReference type="InterPro" id="IPR012440">
    <property type="entry name" value="DUF1641"/>
</dbReference>
<dbReference type="RefSeq" id="WP_244708627.1">
    <property type="nucleotide sequence ID" value="NZ_CP095073.1"/>
</dbReference>
<organism evidence="1 2">
    <name type="scientific">Halobacillus salinarum</name>
    <dbReference type="NCBI Taxonomy" id="2932257"/>
    <lineage>
        <taxon>Bacteria</taxon>
        <taxon>Bacillati</taxon>
        <taxon>Bacillota</taxon>
        <taxon>Bacilli</taxon>
        <taxon>Bacillales</taxon>
        <taxon>Bacillaceae</taxon>
        <taxon>Halobacillus</taxon>
    </lineage>
</organism>
<sequence length="157" mass="17826">MAKPITSIKRYQVPREEQVENDVNEVKQAVADNKEAILKGIQLLSSLEEEGTLDAAYSFSKKKEQILANVVKELNREQYTPMLENIPELVFLLGEIDGKALRETMARFNRGLEEMESTDEDKKTSVFELAKSLKDPEINRSITMLMQFLKGMGKSQG</sequence>
<dbReference type="Pfam" id="PF07849">
    <property type="entry name" value="DUF1641"/>
    <property type="match status" value="1"/>
</dbReference>
<dbReference type="PANTHER" id="PTHR38433:SF1">
    <property type="entry name" value="DUF1641 DOMAIN-CONTAINING PROTEIN"/>
    <property type="match status" value="1"/>
</dbReference>
<keyword evidence="2" id="KW-1185">Reference proteome</keyword>